<evidence type="ECO:0000313" key="1">
    <source>
        <dbReference type="EMBL" id="PSL55825.1"/>
    </source>
</evidence>
<proteinExistence type="predicted"/>
<accession>A0A2P8IBI3</accession>
<dbReference type="Proteomes" id="UP000241118">
    <property type="component" value="Unassembled WGS sequence"/>
</dbReference>
<protein>
    <submittedName>
        <fullName evidence="1">Uncharacterized protein</fullName>
    </submittedName>
</protein>
<dbReference type="RefSeq" id="WP_106615557.1">
    <property type="nucleotide sequence ID" value="NZ_PYAX01000004.1"/>
</dbReference>
<keyword evidence="2" id="KW-1185">Reference proteome</keyword>
<gene>
    <name evidence="1" type="ORF">B0I31_104116</name>
</gene>
<dbReference type="OrthoDB" id="3681656at2"/>
<organism evidence="1 2">
    <name type="scientific">Saccharothrix carnea</name>
    <dbReference type="NCBI Taxonomy" id="1280637"/>
    <lineage>
        <taxon>Bacteria</taxon>
        <taxon>Bacillati</taxon>
        <taxon>Actinomycetota</taxon>
        <taxon>Actinomycetes</taxon>
        <taxon>Pseudonocardiales</taxon>
        <taxon>Pseudonocardiaceae</taxon>
        <taxon>Saccharothrix</taxon>
    </lineage>
</organism>
<evidence type="ECO:0000313" key="2">
    <source>
        <dbReference type="Proteomes" id="UP000241118"/>
    </source>
</evidence>
<name>A0A2P8IBI3_SACCR</name>
<reference evidence="1 2" key="1">
    <citation type="submission" date="2018-03" db="EMBL/GenBank/DDBJ databases">
        <title>Genomic Encyclopedia of Type Strains, Phase III (KMG-III): the genomes of soil and plant-associated and newly described type strains.</title>
        <authorList>
            <person name="Whitman W."/>
        </authorList>
    </citation>
    <scope>NUCLEOTIDE SEQUENCE [LARGE SCALE GENOMIC DNA]</scope>
    <source>
        <strain evidence="1 2">CGMCC 4.7097</strain>
    </source>
</reference>
<sequence>MDASSCARDAAHLAGRVLGALRGGSDADLADFLDSCADPAAGLGAVRLVGADVFLPHLVLNRPLDARDVDVVVASFEFLSSVTAPVTTEQRVLAWHDWSTARLLAGLTGDVPAATPEDPTAVLGPAEDWQRWSVAVAQLSSLAHPGATGPVVDVVAAQPLALCRGVVRTVLRRDFATASRLTRWLCLLHAAGVRLPVDPVLLLGHIEPRVGAEPRRLLDLAVARHLVGAA</sequence>
<comment type="caution">
    <text evidence="1">The sequence shown here is derived from an EMBL/GenBank/DDBJ whole genome shotgun (WGS) entry which is preliminary data.</text>
</comment>
<dbReference type="AlphaFoldDB" id="A0A2P8IBI3"/>
<dbReference type="EMBL" id="PYAX01000004">
    <property type="protein sequence ID" value="PSL55825.1"/>
    <property type="molecule type" value="Genomic_DNA"/>
</dbReference>